<reference evidence="3 5" key="2">
    <citation type="submission" date="2023-07" db="EMBL/GenBank/DDBJ databases">
        <title>Genomic Encyclopedia of Type Strains, Phase IV (KMG-IV): sequencing the most valuable type-strain genomes for metagenomic binning, comparative biology and taxonomic classification.</title>
        <authorList>
            <person name="Goeker M."/>
        </authorList>
    </citation>
    <scope>NUCLEOTIDE SEQUENCE [LARGE SCALE GENOMIC DNA]</scope>
    <source>
        <strain evidence="3 5">DSM 338</strain>
    </source>
</reference>
<dbReference type="GeneID" id="95762101"/>
<dbReference type="Proteomes" id="UP001144397">
    <property type="component" value="Unassembled WGS sequence"/>
</dbReference>
<dbReference type="InterPro" id="IPR015001">
    <property type="entry name" value="DUF1850"/>
</dbReference>
<dbReference type="RefSeq" id="WP_169121558.1">
    <property type="nucleotide sequence ID" value="NZ_BSDO01000001.1"/>
</dbReference>
<evidence type="ECO:0000313" key="2">
    <source>
        <dbReference type="EMBL" id="GLI21632.1"/>
    </source>
</evidence>
<dbReference type="EMBL" id="BSDO01000001">
    <property type="protein sequence ID" value="GLI21632.1"/>
    <property type="molecule type" value="Genomic_DNA"/>
</dbReference>
<evidence type="ECO:0000313" key="4">
    <source>
        <dbReference type="Proteomes" id="UP001144397"/>
    </source>
</evidence>
<gene>
    <name evidence="3" type="ORF">GGQ86_001821</name>
    <name evidence="2" type="ORF">XFLAVUS301_13060</name>
</gene>
<evidence type="ECO:0000313" key="3">
    <source>
        <dbReference type="EMBL" id="MDR6333357.1"/>
    </source>
</evidence>
<protein>
    <recommendedName>
        <fullName evidence="6">DUF1850 domain-containing protein</fullName>
    </recommendedName>
</protein>
<evidence type="ECO:0000313" key="5">
    <source>
        <dbReference type="Proteomes" id="UP001245370"/>
    </source>
</evidence>
<dbReference type="AlphaFoldDB" id="A0A9W6FKT9"/>
<name>A0A9W6FKT9_XANFL</name>
<feature type="signal peptide" evidence="1">
    <location>
        <begin position="1"/>
        <end position="16"/>
    </location>
</feature>
<feature type="chain" id="PRO_5040890998" description="DUF1850 domain-containing protein" evidence="1">
    <location>
        <begin position="17"/>
        <end position="121"/>
    </location>
</feature>
<keyword evidence="1" id="KW-0732">Signal</keyword>
<sequence length="121" mass="12962">MVFACLVSGATVVRLAAAITLAWTHSVQKSVWQEDWRATPGGLELTEVRVEGSGAGMEPPDGAVLKGRFYVAHPVLAPQREVILRRSGATADWQVCIAGTCRPMAEFVPPEADPVTLTTCE</sequence>
<evidence type="ECO:0008006" key="6">
    <source>
        <dbReference type="Google" id="ProtNLM"/>
    </source>
</evidence>
<comment type="caution">
    <text evidence="2">The sequence shown here is derived from an EMBL/GenBank/DDBJ whole genome shotgun (WGS) entry which is preliminary data.</text>
</comment>
<dbReference type="Pfam" id="PF08905">
    <property type="entry name" value="DUF1850"/>
    <property type="match status" value="1"/>
</dbReference>
<proteinExistence type="predicted"/>
<reference evidence="2" key="1">
    <citation type="submission" date="2022-12" db="EMBL/GenBank/DDBJ databases">
        <title>Reference genome sequencing for broad-spectrum identification of bacterial and archaeal isolates by mass spectrometry.</title>
        <authorList>
            <person name="Sekiguchi Y."/>
            <person name="Tourlousse D.M."/>
        </authorList>
    </citation>
    <scope>NUCLEOTIDE SEQUENCE</scope>
    <source>
        <strain evidence="2">301</strain>
    </source>
</reference>
<accession>A0A9W6FKT9</accession>
<keyword evidence="5" id="KW-1185">Reference proteome</keyword>
<evidence type="ECO:0000256" key="1">
    <source>
        <dbReference type="SAM" id="SignalP"/>
    </source>
</evidence>
<dbReference type="Proteomes" id="UP001245370">
    <property type="component" value="Unassembled WGS sequence"/>
</dbReference>
<dbReference type="EMBL" id="JAVDPY010000002">
    <property type="protein sequence ID" value="MDR6333357.1"/>
    <property type="molecule type" value="Genomic_DNA"/>
</dbReference>
<organism evidence="2 4">
    <name type="scientific">Xanthobacter flavus</name>
    <dbReference type="NCBI Taxonomy" id="281"/>
    <lineage>
        <taxon>Bacteria</taxon>
        <taxon>Pseudomonadati</taxon>
        <taxon>Pseudomonadota</taxon>
        <taxon>Alphaproteobacteria</taxon>
        <taxon>Hyphomicrobiales</taxon>
        <taxon>Xanthobacteraceae</taxon>
        <taxon>Xanthobacter</taxon>
    </lineage>
</organism>